<protein>
    <submittedName>
        <fullName evidence="9">Subtilisin inhibitor-like</fullName>
    </submittedName>
</protein>
<proteinExistence type="inferred from homology"/>
<feature type="signal peptide" evidence="7">
    <location>
        <begin position="1"/>
        <end position="28"/>
    </location>
</feature>
<dbReference type="AlphaFoldDB" id="A0A543AYL9"/>
<dbReference type="OrthoDB" id="4567948at2"/>
<feature type="chain" id="PRO_5022214996" evidence="7">
    <location>
        <begin position="29"/>
        <end position="145"/>
    </location>
</feature>
<evidence type="ECO:0000313" key="9">
    <source>
        <dbReference type="EMBL" id="TQL77677.1"/>
    </source>
</evidence>
<dbReference type="InterPro" id="IPR036819">
    <property type="entry name" value="Subtilisin_inhibitor-like_sf"/>
</dbReference>
<keyword evidence="4" id="KW-0646">Protease inhibitor</keyword>
<accession>A0A543AYL9</accession>
<keyword evidence="5" id="KW-0722">Serine protease inhibitor</keyword>
<organism evidence="9 10">
    <name type="scientific">Stackebrandtia endophytica</name>
    <dbReference type="NCBI Taxonomy" id="1496996"/>
    <lineage>
        <taxon>Bacteria</taxon>
        <taxon>Bacillati</taxon>
        <taxon>Actinomycetota</taxon>
        <taxon>Actinomycetes</taxon>
        <taxon>Glycomycetales</taxon>
        <taxon>Glycomycetaceae</taxon>
        <taxon>Stackebrandtia</taxon>
    </lineage>
</organism>
<comment type="similarity">
    <text evidence="2">Belongs to the protease inhibitor I16 (SSI) family.</text>
</comment>
<comment type="caution">
    <text evidence="9">The sequence shown here is derived from an EMBL/GenBank/DDBJ whole genome shotgun (WGS) entry which is preliminary data.</text>
</comment>
<keyword evidence="6" id="KW-1015">Disulfide bond</keyword>
<dbReference type="InParanoid" id="A0A543AYL9"/>
<name>A0A543AYL9_9ACTN</name>
<sequence length="145" mass="15267">MKVKFMRMSAITALIAMPLLMPAATAVADQSVTDVGPVHTDPIEVSPGTFTLSIESPDGMVRAASLTCGPEAGTHPDATTACQQLIEADGYLERVPPAQSMCPAIYEPVTVEATGRWNSQERSFVGSFGNSCQAVAETGGVIFQY</sequence>
<dbReference type="RefSeq" id="WP_142040936.1">
    <property type="nucleotide sequence ID" value="NZ_JBHTGS010000001.1"/>
</dbReference>
<evidence type="ECO:0000256" key="3">
    <source>
        <dbReference type="ARBA" id="ARBA00022525"/>
    </source>
</evidence>
<evidence type="ECO:0000256" key="2">
    <source>
        <dbReference type="ARBA" id="ARBA00010472"/>
    </source>
</evidence>
<keyword evidence="7" id="KW-0732">Signal</keyword>
<evidence type="ECO:0000313" key="10">
    <source>
        <dbReference type="Proteomes" id="UP000317043"/>
    </source>
</evidence>
<feature type="domain" description="Subtilisin inhibitor" evidence="8">
    <location>
        <begin position="60"/>
        <end position="130"/>
    </location>
</feature>
<dbReference type="SUPFAM" id="SSF55399">
    <property type="entry name" value="Subtilisin inhibitor"/>
    <property type="match status" value="1"/>
</dbReference>
<dbReference type="GO" id="GO:0005576">
    <property type="term" value="C:extracellular region"/>
    <property type="evidence" value="ECO:0007669"/>
    <property type="project" value="UniProtKB-SubCell"/>
</dbReference>
<dbReference type="GO" id="GO:0004867">
    <property type="term" value="F:serine-type endopeptidase inhibitor activity"/>
    <property type="evidence" value="ECO:0007669"/>
    <property type="project" value="UniProtKB-KW"/>
</dbReference>
<keyword evidence="3" id="KW-0964">Secreted</keyword>
<dbReference type="Gene3D" id="3.30.350.10">
    <property type="entry name" value="Subtilisin inhibitor-like"/>
    <property type="match status" value="1"/>
</dbReference>
<keyword evidence="10" id="KW-1185">Reference proteome</keyword>
<evidence type="ECO:0000256" key="6">
    <source>
        <dbReference type="ARBA" id="ARBA00023157"/>
    </source>
</evidence>
<gene>
    <name evidence="9" type="ORF">FB566_3239</name>
</gene>
<comment type="subcellular location">
    <subcellularLocation>
        <location evidence="1">Secreted</location>
    </subcellularLocation>
</comment>
<dbReference type="Proteomes" id="UP000317043">
    <property type="component" value="Unassembled WGS sequence"/>
</dbReference>
<dbReference type="EMBL" id="VFOW01000001">
    <property type="protein sequence ID" value="TQL77677.1"/>
    <property type="molecule type" value="Genomic_DNA"/>
</dbReference>
<evidence type="ECO:0000256" key="1">
    <source>
        <dbReference type="ARBA" id="ARBA00004613"/>
    </source>
</evidence>
<evidence type="ECO:0000256" key="5">
    <source>
        <dbReference type="ARBA" id="ARBA00022900"/>
    </source>
</evidence>
<evidence type="ECO:0000259" key="8">
    <source>
        <dbReference type="Pfam" id="PF00720"/>
    </source>
</evidence>
<evidence type="ECO:0000256" key="4">
    <source>
        <dbReference type="ARBA" id="ARBA00022690"/>
    </source>
</evidence>
<dbReference type="Pfam" id="PF00720">
    <property type="entry name" value="SSI"/>
    <property type="match status" value="1"/>
</dbReference>
<reference evidence="9 10" key="1">
    <citation type="submission" date="2019-06" db="EMBL/GenBank/DDBJ databases">
        <title>Sequencing the genomes of 1000 actinobacteria strains.</title>
        <authorList>
            <person name="Klenk H.-P."/>
        </authorList>
    </citation>
    <scope>NUCLEOTIDE SEQUENCE [LARGE SCALE GENOMIC DNA]</scope>
    <source>
        <strain evidence="9 10">DSM 45928</strain>
    </source>
</reference>
<evidence type="ECO:0000256" key="7">
    <source>
        <dbReference type="SAM" id="SignalP"/>
    </source>
</evidence>
<dbReference type="InterPro" id="IPR023549">
    <property type="entry name" value="Subtilisin_inhibitor"/>
</dbReference>